<feature type="domain" description="Glycosyltransferase 2-like" evidence="1">
    <location>
        <begin position="8"/>
        <end position="124"/>
    </location>
</feature>
<comment type="caution">
    <text evidence="2">The sequence shown here is derived from an EMBL/GenBank/DDBJ whole genome shotgun (WGS) entry which is preliminary data.</text>
</comment>
<dbReference type="InterPro" id="IPR001173">
    <property type="entry name" value="Glyco_trans_2-like"/>
</dbReference>
<protein>
    <submittedName>
        <fullName evidence="2">Glycosyl transferase</fullName>
    </submittedName>
</protein>
<evidence type="ECO:0000313" key="3">
    <source>
        <dbReference type="Proteomes" id="UP000033774"/>
    </source>
</evidence>
<dbReference type="RefSeq" id="WP_045777367.1">
    <property type="nucleotide sequence ID" value="NZ_LAJY01000761.1"/>
</dbReference>
<dbReference type="OrthoDB" id="7296636at2"/>
<dbReference type="AlphaFoldDB" id="A0A0F3IN55"/>
<sequence>MTDRPIVTIIVPGYDVEPYAQEALASLRAQTLTNWVAILIDDASNDATGAIFDRAAAEDSRFRTVRLPRQGGLGAARNIGLDRVGTPYVGFLDADDVLMPGALARLVGMLEASGSDFALGAYVRLHPDADGGYTAGDVQPWIAAATVPERVGTTIDAHPEASANIVAWSKVSRRDFWTRHGLRFPEGKLYEDQIVAQAMYAHARRFDVVPDVIAHWRVRADGSSITQREAQLDVLRDCLEAMDAGLRVLETNGHPLAAQVRIRTILTMDLPRLTMIAQEHASVAYRQALGVFARGVWDRAVAARTGLPPDAEAALAAARVW</sequence>
<organism evidence="2 3">
    <name type="scientific">Elstera litoralis</name>
    <dbReference type="NCBI Taxonomy" id="552518"/>
    <lineage>
        <taxon>Bacteria</taxon>
        <taxon>Pseudomonadati</taxon>
        <taxon>Pseudomonadota</taxon>
        <taxon>Alphaproteobacteria</taxon>
        <taxon>Rhodospirillales</taxon>
        <taxon>Rhodospirillaceae</taxon>
        <taxon>Elstera</taxon>
    </lineage>
</organism>
<evidence type="ECO:0000313" key="2">
    <source>
        <dbReference type="EMBL" id="KJV08151.1"/>
    </source>
</evidence>
<gene>
    <name evidence="2" type="ORF">VZ95_19610</name>
</gene>
<dbReference type="CDD" id="cd00761">
    <property type="entry name" value="Glyco_tranf_GTA_type"/>
    <property type="match status" value="1"/>
</dbReference>
<dbReference type="PATRIC" id="fig|552518.3.peg.4281"/>
<dbReference type="Pfam" id="PF00535">
    <property type="entry name" value="Glycos_transf_2"/>
    <property type="match status" value="1"/>
</dbReference>
<evidence type="ECO:0000259" key="1">
    <source>
        <dbReference type="Pfam" id="PF00535"/>
    </source>
</evidence>
<dbReference type="SUPFAM" id="SSF53448">
    <property type="entry name" value="Nucleotide-diphospho-sugar transferases"/>
    <property type="match status" value="1"/>
</dbReference>
<keyword evidence="2" id="KW-0808">Transferase</keyword>
<dbReference type="Proteomes" id="UP000033774">
    <property type="component" value="Unassembled WGS sequence"/>
</dbReference>
<keyword evidence="3" id="KW-1185">Reference proteome</keyword>
<dbReference type="GO" id="GO:0016758">
    <property type="term" value="F:hexosyltransferase activity"/>
    <property type="evidence" value="ECO:0007669"/>
    <property type="project" value="UniProtKB-ARBA"/>
</dbReference>
<proteinExistence type="predicted"/>
<dbReference type="InterPro" id="IPR029044">
    <property type="entry name" value="Nucleotide-diphossugar_trans"/>
</dbReference>
<name>A0A0F3IN55_9PROT</name>
<dbReference type="PANTHER" id="PTHR22916">
    <property type="entry name" value="GLYCOSYLTRANSFERASE"/>
    <property type="match status" value="1"/>
</dbReference>
<reference evidence="2 3" key="1">
    <citation type="submission" date="2015-03" db="EMBL/GenBank/DDBJ databases">
        <title>Draft genome sequence of Elstera litoralis.</title>
        <authorList>
            <person name="Rahalkar M.C."/>
            <person name="Dhakephalkar P.K."/>
            <person name="Pore S.D."/>
            <person name="Arora P."/>
            <person name="Kapse N.G."/>
            <person name="Pandit P.S."/>
        </authorList>
    </citation>
    <scope>NUCLEOTIDE SEQUENCE [LARGE SCALE GENOMIC DNA]</scope>
    <source>
        <strain evidence="2 3">Dia-1</strain>
    </source>
</reference>
<dbReference type="Gene3D" id="3.90.550.10">
    <property type="entry name" value="Spore Coat Polysaccharide Biosynthesis Protein SpsA, Chain A"/>
    <property type="match status" value="1"/>
</dbReference>
<dbReference type="PANTHER" id="PTHR22916:SF3">
    <property type="entry name" value="UDP-GLCNAC:BETAGAL BETA-1,3-N-ACETYLGLUCOSAMINYLTRANSFERASE-LIKE PROTEIN 1"/>
    <property type="match status" value="1"/>
</dbReference>
<dbReference type="EMBL" id="LAJY01000761">
    <property type="protein sequence ID" value="KJV08151.1"/>
    <property type="molecule type" value="Genomic_DNA"/>
</dbReference>
<accession>A0A0F3IN55</accession>